<dbReference type="PROSITE" id="PS00428">
    <property type="entry name" value="FTSW_RODA_SPOVE"/>
    <property type="match status" value="1"/>
</dbReference>
<evidence type="ECO:0000256" key="5">
    <source>
        <dbReference type="ARBA" id="ARBA00022960"/>
    </source>
</evidence>
<dbReference type="InterPro" id="IPR018365">
    <property type="entry name" value="Cell_cycle_FtsW-rel_CS"/>
</dbReference>
<sequence>MNFKKNRIKKKPLQILKDYSTDFFERIKGIDRITLILVAILFGIGLIMVYSITSISIYNGVKGDPSNLFIKTLIMGIAGMIAMLCVIAIPYRTLKNLSILAAIFCPLILVVTFLFAGGSENSDVKSWFQIGSFKLQPAEFVKIGMIMAVAWLVDHRVRKGTYYLKTCKGINWSITWQSFIFVICYIGLCTGLVLIQPDFGSALIIGFIGLIMFLSTGVKWKAFKPIFYFGVCLLVIGFIIMSKVFPYQLERFAVWKDPFNHAKGFQNVMGYTAIALGGMTGVGVGNSTQKYGYVLEPHNDMISTILAEELGVWMILVVMVIYFFIAMRCFFTAIKCKELYGSIASIGIGAIFLVQPLINLGGASGAFPLTGVTLPFISYGGSSLVSLFIGIGIYLNISMERAAKEKKLKEKKQHDLKMKVVPFPKA</sequence>
<feature type="transmembrane region" description="Helical" evidence="17">
    <location>
        <begin position="339"/>
        <end position="358"/>
    </location>
</feature>
<evidence type="ECO:0000256" key="17">
    <source>
        <dbReference type="SAM" id="Phobius"/>
    </source>
</evidence>
<evidence type="ECO:0000256" key="15">
    <source>
        <dbReference type="ARBA" id="ARBA00049902"/>
    </source>
</evidence>
<comment type="similarity">
    <text evidence="11">Belongs to the SEDS family. FtsW subfamily.</text>
</comment>
<feature type="transmembrane region" description="Helical" evidence="17">
    <location>
        <begin position="135"/>
        <end position="153"/>
    </location>
</feature>
<dbReference type="GO" id="GO:0009252">
    <property type="term" value="P:peptidoglycan biosynthetic process"/>
    <property type="evidence" value="ECO:0007669"/>
    <property type="project" value="UniProtKB-KW"/>
</dbReference>
<evidence type="ECO:0000256" key="1">
    <source>
        <dbReference type="ARBA" id="ARBA00004141"/>
    </source>
</evidence>
<dbReference type="EMBL" id="CP071250">
    <property type="protein sequence ID" value="UUF08561.1"/>
    <property type="molecule type" value="Genomic_DNA"/>
</dbReference>
<feature type="transmembrane region" description="Helical" evidence="17">
    <location>
        <begin position="225"/>
        <end position="245"/>
    </location>
</feature>
<dbReference type="RefSeq" id="WP_055241097.1">
    <property type="nucleotide sequence ID" value="NZ_CP071249.1"/>
</dbReference>
<reference evidence="19 20" key="1">
    <citation type="submission" date="2021-03" db="EMBL/GenBank/DDBJ databases">
        <title>Comparative Genomics and Metabolomics in the genus Turicibacter.</title>
        <authorList>
            <person name="Maki J."/>
            <person name="Looft T."/>
        </authorList>
    </citation>
    <scope>NUCLEOTIDE SEQUENCE</scope>
    <source>
        <strain evidence="19">ISU324</strain>
        <strain evidence="18 20">MMM721</strain>
    </source>
</reference>
<keyword evidence="7 17" id="KW-1133">Transmembrane helix</keyword>
<dbReference type="EMBL" id="CP071249">
    <property type="protein sequence ID" value="UUF05993.1"/>
    <property type="molecule type" value="Genomic_DNA"/>
</dbReference>
<dbReference type="InterPro" id="IPR001182">
    <property type="entry name" value="FtsW/RodA"/>
</dbReference>
<evidence type="ECO:0000256" key="12">
    <source>
        <dbReference type="ARBA" id="ARBA00041185"/>
    </source>
</evidence>
<evidence type="ECO:0000256" key="2">
    <source>
        <dbReference type="ARBA" id="ARBA00022676"/>
    </source>
</evidence>
<gene>
    <name evidence="18" type="ORF">J0J69_13320</name>
    <name evidence="19" type="ORF">J0J70_00635</name>
</gene>
<feature type="transmembrane region" description="Helical" evidence="17">
    <location>
        <begin position="69"/>
        <end position="90"/>
    </location>
</feature>
<feature type="transmembrane region" description="Helical" evidence="17">
    <location>
        <begin position="201"/>
        <end position="218"/>
    </location>
</feature>
<dbReference type="PANTHER" id="PTHR30474">
    <property type="entry name" value="CELL CYCLE PROTEIN"/>
    <property type="match status" value="1"/>
</dbReference>
<evidence type="ECO:0000313" key="18">
    <source>
        <dbReference type="EMBL" id="UUF05993.1"/>
    </source>
</evidence>
<evidence type="ECO:0000256" key="14">
    <source>
        <dbReference type="ARBA" id="ARBA00044770"/>
    </source>
</evidence>
<dbReference type="PANTHER" id="PTHR30474:SF2">
    <property type="entry name" value="PEPTIDOGLYCAN GLYCOSYLTRANSFERASE FTSW-RELATED"/>
    <property type="match status" value="1"/>
</dbReference>
<keyword evidence="20" id="KW-1185">Reference proteome</keyword>
<evidence type="ECO:0000313" key="20">
    <source>
        <dbReference type="Proteomes" id="UP001058016"/>
    </source>
</evidence>
<feature type="transmembrane region" description="Helical" evidence="17">
    <location>
        <begin position="310"/>
        <end position="327"/>
    </location>
</feature>
<keyword evidence="6" id="KW-0573">Peptidoglycan synthesis</keyword>
<keyword evidence="3" id="KW-0808">Transferase</keyword>
<evidence type="ECO:0000256" key="3">
    <source>
        <dbReference type="ARBA" id="ARBA00022679"/>
    </source>
</evidence>
<dbReference type="GO" id="GO:0015648">
    <property type="term" value="F:lipid-linked peptidoglycan transporter activity"/>
    <property type="evidence" value="ECO:0007669"/>
    <property type="project" value="TreeGrafter"/>
</dbReference>
<dbReference type="GO" id="GO:0008360">
    <property type="term" value="P:regulation of cell shape"/>
    <property type="evidence" value="ECO:0007669"/>
    <property type="project" value="UniProtKB-KW"/>
</dbReference>
<accession>A0A9Q9FG92</accession>
<feature type="transmembrane region" description="Helical" evidence="17">
    <location>
        <begin position="378"/>
        <end position="397"/>
    </location>
</feature>
<evidence type="ECO:0000256" key="4">
    <source>
        <dbReference type="ARBA" id="ARBA00022692"/>
    </source>
</evidence>
<dbReference type="GO" id="GO:0051301">
    <property type="term" value="P:cell division"/>
    <property type="evidence" value="ECO:0007669"/>
    <property type="project" value="InterPro"/>
</dbReference>
<evidence type="ECO:0000256" key="8">
    <source>
        <dbReference type="ARBA" id="ARBA00023136"/>
    </source>
</evidence>
<dbReference type="GO" id="GO:0005886">
    <property type="term" value="C:plasma membrane"/>
    <property type="evidence" value="ECO:0007669"/>
    <property type="project" value="TreeGrafter"/>
</dbReference>
<name>A0A9Q9FG92_9FIRM</name>
<keyword evidence="2" id="KW-0328">Glycosyltransferase</keyword>
<comment type="catalytic activity">
    <reaction evidence="15">
        <text>[GlcNAc-(1-&gt;4)-Mur2Ac(oyl-L-Ala-gamma-D-Glu-L-Lys-D-Ala-D-Ala)](n)-di-trans,octa-cis-undecaprenyl diphosphate + beta-D-GlcNAc-(1-&gt;4)-Mur2Ac(oyl-L-Ala-gamma-D-Glu-L-Lys-D-Ala-D-Ala)-di-trans,octa-cis-undecaprenyl diphosphate = [GlcNAc-(1-&gt;4)-Mur2Ac(oyl-L-Ala-gamma-D-Glu-L-Lys-D-Ala-D-Ala)](n+1)-di-trans,octa-cis-undecaprenyl diphosphate + di-trans,octa-cis-undecaprenyl diphosphate + H(+)</text>
        <dbReference type="Rhea" id="RHEA:23708"/>
        <dbReference type="Rhea" id="RHEA-COMP:9602"/>
        <dbReference type="Rhea" id="RHEA-COMP:9603"/>
        <dbReference type="ChEBI" id="CHEBI:15378"/>
        <dbReference type="ChEBI" id="CHEBI:58405"/>
        <dbReference type="ChEBI" id="CHEBI:60033"/>
        <dbReference type="ChEBI" id="CHEBI:78435"/>
        <dbReference type="EC" id="2.4.99.28"/>
    </reaction>
</comment>
<dbReference type="AlphaFoldDB" id="A0A9Q9FG92"/>
<protein>
    <recommendedName>
        <fullName evidence="12">Probable peptidoglycan glycosyltransferase FtsW</fullName>
        <ecNumber evidence="14">2.4.99.28</ecNumber>
    </recommendedName>
    <alternativeName>
        <fullName evidence="13">Cell division protein FtsW</fullName>
    </alternativeName>
    <alternativeName>
        <fullName evidence="10">Cell wall polymerase</fullName>
    </alternativeName>
    <alternativeName>
        <fullName evidence="9">Peptidoglycan polymerase</fullName>
    </alternativeName>
</protein>
<feature type="transmembrane region" description="Helical" evidence="17">
    <location>
        <begin position="33"/>
        <end position="57"/>
    </location>
</feature>
<keyword evidence="5" id="KW-0133">Cell shape</keyword>
<dbReference type="GO" id="GO:0008955">
    <property type="term" value="F:peptidoglycan glycosyltransferase activity"/>
    <property type="evidence" value="ECO:0007669"/>
    <property type="project" value="UniProtKB-EC"/>
</dbReference>
<comment type="function">
    <text evidence="16">Peptidoglycan polymerase that is essential for cell division.</text>
</comment>
<evidence type="ECO:0000256" key="9">
    <source>
        <dbReference type="ARBA" id="ARBA00032370"/>
    </source>
</evidence>
<feature type="transmembrane region" description="Helical" evidence="17">
    <location>
        <begin position="174"/>
        <end position="195"/>
    </location>
</feature>
<feature type="transmembrane region" description="Helical" evidence="17">
    <location>
        <begin position="97"/>
        <end position="115"/>
    </location>
</feature>
<evidence type="ECO:0000256" key="13">
    <source>
        <dbReference type="ARBA" id="ARBA00041418"/>
    </source>
</evidence>
<evidence type="ECO:0000256" key="7">
    <source>
        <dbReference type="ARBA" id="ARBA00022989"/>
    </source>
</evidence>
<comment type="subcellular location">
    <subcellularLocation>
        <location evidence="1">Membrane</location>
        <topology evidence="1">Multi-pass membrane protein</topology>
    </subcellularLocation>
</comment>
<dbReference type="GO" id="GO:0032153">
    <property type="term" value="C:cell division site"/>
    <property type="evidence" value="ECO:0007669"/>
    <property type="project" value="TreeGrafter"/>
</dbReference>
<proteinExistence type="inferred from homology"/>
<evidence type="ECO:0000313" key="21">
    <source>
        <dbReference type="Proteomes" id="UP001058072"/>
    </source>
</evidence>
<keyword evidence="4 17" id="KW-0812">Transmembrane</keyword>
<dbReference type="EC" id="2.4.99.28" evidence="14"/>
<organism evidence="19 21">
    <name type="scientific">Turicibacter bilis</name>
    <dbReference type="NCBI Taxonomy" id="2735723"/>
    <lineage>
        <taxon>Bacteria</taxon>
        <taxon>Bacillati</taxon>
        <taxon>Bacillota</taxon>
        <taxon>Erysipelotrichia</taxon>
        <taxon>Erysipelotrichales</taxon>
        <taxon>Turicibacteraceae</taxon>
        <taxon>Turicibacter</taxon>
    </lineage>
</organism>
<evidence type="ECO:0000256" key="6">
    <source>
        <dbReference type="ARBA" id="ARBA00022984"/>
    </source>
</evidence>
<evidence type="ECO:0000256" key="16">
    <source>
        <dbReference type="ARBA" id="ARBA00049966"/>
    </source>
</evidence>
<keyword evidence="8 17" id="KW-0472">Membrane</keyword>
<dbReference type="Proteomes" id="UP001058072">
    <property type="component" value="Chromosome"/>
</dbReference>
<dbReference type="Pfam" id="PF01098">
    <property type="entry name" value="FTSW_RODA_SPOVE"/>
    <property type="match status" value="1"/>
</dbReference>
<evidence type="ECO:0000256" key="10">
    <source>
        <dbReference type="ARBA" id="ARBA00033270"/>
    </source>
</evidence>
<evidence type="ECO:0000313" key="19">
    <source>
        <dbReference type="EMBL" id="UUF08561.1"/>
    </source>
</evidence>
<evidence type="ECO:0000256" key="11">
    <source>
        <dbReference type="ARBA" id="ARBA00038053"/>
    </source>
</evidence>
<dbReference type="Proteomes" id="UP001058016">
    <property type="component" value="Chromosome"/>
</dbReference>